<reference evidence="7 8" key="1">
    <citation type="journal article" date="2011" name="J. Bacteriol.">
        <title>Complete genome sequence of Amycolicicoccus subflavus DQS3-9A1T, an actinomycete isolated from crude oil-polluted soil.</title>
        <authorList>
            <person name="Cai M."/>
            <person name="Chen W.M."/>
            <person name="Nie Y."/>
            <person name="Chi C.Q."/>
            <person name="Wang Y.N."/>
            <person name="Tang Y.Q."/>
            <person name="Li G.Y."/>
            <person name="Wu X.L."/>
        </authorList>
    </citation>
    <scope>NUCLEOTIDE SEQUENCE [LARGE SCALE GENOMIC DNA]</scope>
    <source>
        <strain evidence="8">DSM 45089 / DQS3-9A1</strain>
    </source>
</reference>
<keyword evidence="2 4" id="KW-0547">Nucleotide-binding</keyword>
<keyword evidence="7" id="KW-0436">Ligase</keyword>
<dbReference type="InterPro" id="IPR024185">
    <property type="entry name" value="FTHF_cligase-like_sf"/>
</dbReference>
<evidence type="ECO:0000256" key="4">
    <source>
        <dbReference type="PIRSR" id="PIRSR006806-1"/>
    </source>
</evidence>
<evidence type="ECO:0000256" key="3">
    <source>
        <dbReference type="ARBA" id="ARBA00022840"/>
    </source>
</evidence>
<gene>
    <name evidence="7" type="ordered locus">AS9A_3558</name>
</gene>
<dbReference type="PANTHER" id="PTHR23407">
    <property type="entry name" value="ATPASE INHIBITOR/5-FORMYLTETRAHYDROFOLATE CYCLO-LIGASE"/>
    <property type="match status" value="1"/>
</dbReference>
<keyword evidence="8" id="KW-1185">Reference proteome</keyword>
<feature type="binding site" evidence="4">
    <location>
        <position position="85"/>
    </location>
    <ligand>
        <name>substrate</name>
    </ligand>
</feature>
<dbReference type="HOGENOM" id="CLU_066245_1_0_11"/>
<evidence type="ECO:0000256" key="1">
    <source>
        <dbReference type="ARBA" id="ARBA00010638"/>
    </source>
</evidence>
<accession>F6ERB8</accession>
<keyword evidence="5" id="KW-0479">Metal-binding</keyword>
<dbReference type="Gene3D" id="3.40.50.10420">
    <property type="entry name" value="NagB/RpiA/CoA transferase-like"/>
    <property type="match status" value="1"/>
</dbReference>
<dbReference type="PANTHER" id="PTHR23407:SF1">
    <property type="entry name" value="5-FORMYLTETRAHYDROFOLATE CYCLO-LIGASE"/>
    <property type="match status" value="1"/>
</dbReference>
<feature type="binding site" evidence="4">
    <location>
        <position position="90"/>
    </location>
    <ligand>
        <name>substrate</name>
    </ligand>
</feature>
<organism evidence="7 8">
    <name type="scientific">Hoyosella subflava (strain DSM 45089 / JCM 17490 / NBRC 109087 / DQS3-9A1)</name>
    <name type="common">Amycolicicoccus subflavus</name>
    <dbReference type="NCBI Taxonomy" id="443218"/>
    <lineage>
        <taxon>Bacteria</taxon>
        <taxon>Bacillati</taxon>
        <taxon>Actinomycetota</taxon>
        <taxon>Actinomycetes</taxon>
        <taxon>Mycobacteriales</taxon>
        <taxon>Hoyosellaceae</taxon>
        <taxon>Hoyosella</taxon>
    </lineage>
</organism>
<comment type="similarity">
    <text evidence="1 5">Belongs to the 5-formyltetrahydrofolate cyclo-ligase family.</text>
</comment>
<feature type="binding site" evidence="4">
    <location>
        <begin position="34"/>
        <end position="38"/>
    </location>
    <ligand>
        <name>ATP</name>
        <dbReference type="ChEBI" id="CHEBI:30616"/>
    </ligand>
</feature>
<dbReference type="Pfam" id="PF01812">
    <property type="entry name" value="5-FTHF_cyc-lig"/>
    <property type="match status" value="1"/>
</dbReference>
<dbReference type="OrthoDB" id="3242798at2"/>
<evidence type="ECO:0000256" key="2">
    <source>
        <dbReference type="ARBA" id="ARBA00022741"/>
    </source>
</evidence>
<dbReference type="InterPro" id="IPR002698">
    <property type="entry name" value="FTHF_cligase"/>
</dbReference>
<dbReference type="STRING" id="443218.AS9A_3558"/>
<dbReference type="KEGG" id="asd:AS9A_3558"/>
<comment type="cofactor">
    <cofactor evidence="5">
        <name>Mg(2+)</name>
        <dbReference type="ChEBI" id="CHEBI:18420"/>
    </cofactor>
</comment>
<dbReference type="GO" id="GO:0046872">
    <property type="term" value="F:metal ion binding"/>
    <property type="evidence" value="ECO:0007669"/>
    <property type="project" value="UniProtKB-KW"/>
</dbReference>
<feature type="region of interest" description="Disordered" evidence="6">
    <location>
        <begin position="1"/>
        <end position="20"/>
    </location>
</feature>
<dbReference type="AlphaFoldDB" id="F6ERB8"/>
<name>F6ERB8_HOYSD</name>
<comment type="catalytic activity">
    <reaction evidence="5">
        <text>(6S)-5-formyl-5,6,7,8-tetrahydrofolate + ATP = (6R)-5,10-methenyltetrahydrofolate + ADP + phosphate</text>
        <dbReference type="Rhea" id="RHEA:10488"/>
        <dbReference type="ChEBI" id="CHEBI:30616"/>
        <dbReference type="ChEBI" id="CHEBI:43474"/>
        <dbReference type="ChEBI" id="CHEBI:57455"/>
        <dbReference type="ChEBI" id="CHEBI:57457"/>
        <dbReference type="ChEBI" id="CHEBI:456216"/>
        <dbReference type="EC" id="6.3.3.2"/>
    </reaction>
</comment>
<protein>
    <recommendedName>
        <fullName evidence="5">5-formyltetrahydrofolate cyclo-ligase</fullName>
        <ecNumber evidence="5">6.3.3.2</ecNumber>
    </recommendedName>
</protein>
<evidence type="ECO:0000313" key="8">
    <source>
        <dbReference type="Proteomes" id="UP000009235"/>
    </source>
</evidence>
<keyword evidence="5" id="KW-0460">Magnesium</keyword>
<keyword evidence="3 4" id="KW-0067">ATP-binding</keyword>
<dbReference type="GO" id="GO:0030272">
    <property type="term" value="F:5-formyltetrahydrofolate cyclo-ligase activity"/>
    <property type="evidence" value="ECO:0007669"/>
    <property type="project" value="UniProtKB-EC"/>
</dbReference>
<dbReference type="Proteomes" id="UP000009235">
    <property type="component" value="Chromosome"/>
</dbReference>
<dbReference type="GO" id="GO:0035999">
    <property type="term" value="P:tetrahydrofolate interconversion"/>
    <property type="evidence" value="ECO:0007669"/>
    <property type="project" value="TreeGrafter"/>
</dbReference>
<dbReference type="PIRSF" id="PIRSF006806">
    <property type="entry name" value="FTHF_cligase"/>
    <property type="match status" value="1"/>
</dbReference>
<dbReference type="eggNOG" id="COG0212">
    <property type="taxonomic scope" value="Bacteria"/>
</dbReference>
<proteinExistence type="inferred from homology"/>
<dbReference type="SUPFAM" id="SSF100950">
    <property type="entry name" value="NagB/RpiA/CoA transferase-like"/>
    <property type="match status" value="1"/>
</dbReference>
<evidence type="ECO:0000313" key="7">
    <source>
        <dbReference type="EMBL" id="AEF41996.1"/>
    </source>
</evidence>
<dbReference type="GO" id="GO:0005524">
    <property type="term" value="F:ATP binding"/>
    <property type="evidence" value="ECO:0007669"/>
    <property type="project" value="UniProtKB-KW"/>
</dbReference>
<feature type="compositionally biased region" description="Polar residues" evidence="6">
    <location>
        <begin position="7"/>
        <end position="20"/>
    </location>
</feature>
<dbReference type="GO" id="GO:0009396">
    <property type="term" value="P:folic acid-containing compound biosynthetic process"/>
    <property type="evidence" value="ECO:0007669"/>
    <property type="project" value="TreeGrafter"/>
</dbReference>
<dbReference type="InterPro" id="IPR037171">
    <property type="entry name" value="NagB/RpiA_transferase-like"/>
</dbReference>
<sequence>MNGKGEQFNTDQSPLSSQLRVPQLVGGLTRHDSKDKWRSAVLGERATVSSATASDESGALTEHVVRAFARIAAHSPGGSLIAAYVPARSEPGSIAMLDGLAACRARVLLPVTAPGNTLDWALYDPDQPLVAARYGLQEPGGTRLGMDALSEAELIIVPALAVDRQGVRLGRGAGYYDRALAVSPLQCPVIAIVRDSEFVAELPESPHDRRVDGVITPDLGLIRLD</sequence>
<feature type="binding site" evidence="4">
    <location>
        <begin position="168"/>
        <end position="176"/>
    </location>
    <ligand>
        <name>ATP</name>
        <dbReference type="ChEBI" id="CHEBI:30616"/>
    </ligand>
</feature>
<evidence type="ECO:0000256" key="5">
    <source>
        <dbReference type="RuleBase" id="RU361279"/>
    </source>
</evidence>
<evidence type="ECO:0000256" key="6">
    <source>
        <dbReference type="SAM" id="MobiDB-lite"/>
    </source>
</evidence>
<dbReference type="EMBL" id="CP002786">
    <property type="protein sequence ID" value="AEF41996.1"/>
    <property type="molecule type" value="Genomic_DNA"/>
</dbReference>
<dbReference type="EC" id="6.3.3.2" evidence="5"/>
<dbReference type="NCBIfam" id="TIGR02727">
    <property type="entry name" value="MTHFS_bact"/>
    <property type="match status" value="1"/>
</dbReference>